<dbReference type="InterPro" id="IPR029063">
    <property type="entry name" value="SAM-dependent_MTases_sf"/>
</dbReference>
<name>A0A0A2A8V7_PROMR</name>
<gene>
    <name evidence="1" type="ORF">EU96_1573</name>
</gene>
<reference evidence="2" key="1">
    <citation type="journal article" date="2014" name="Sci. Data">
        <title>Genomes of diverse isolates of the marine cyanobacterium Prochlorococcus.</title>
        <authorList>
            <person name="Biller S."/>
            <person name="Berube P."/>
            <person name="Thompson J."/>
            <person name="Kelly L."/>
            <person name="Roggensack S."/>
            <person name="Awad L."/>
            <person name="Roache-Johnson K."/>
            <person name="Ding H."/>
            <person name="Giovannoni S.J."/>
            <person name="Moore L.R."/>
            <person name="Chisholm S.W."/>
        </authorList>
    </citation>
    <scope>NUCLEOTIDE SEQUENCE [LARGE SCALE GENOMIC DNA]</scope>
    <source>
        <strain evidence="2">MIT 9302</strain>
    </source>
</reference>
<dbReference type="Proteomes" id="UP000030445">
    <property type="component" value="Unassembled WGS sequence"/>
</dbReference>
<dbReference type="EMBL" id="JNAM01000011">
    <property type="protein sequence ID" value="KGF96934.1"/>
    <property type="molecule type" value="Genomic_DNA"/>
</dbReference>
<evidence type="ECO:0000313" key="2">
    <source>
        <dbReference type="Proteomes" id="UP000030445"/>
    </source>
</evidence>
<dbReference type="Gene3D" id="3.40.50.150">
    <property type="entry name" value="Vaccinia Virus protein VP39"/>
    <property type="match status" value="1"/>
</dbReference>
<evidence type="ECO:0000313" key="1">
    <source>
        <dbReference type="EMBL" id="KGF96934.1"/>
    </source>
</evidence>
<dbReference type="AlphaFoldDB" id="A0A0A2A8V7"/>
<accession>A0A0A2A8V7</accession>
<sequence length="184" mass="21580">MIDLAKDYWKYKNNSDACNCFNVVFSEEELYKKIEEKKKDVSSFIGVLEHLSNPNNAIEAFLESKAKYMFFSVPLFSLSVFFENAFQNIFPRQLGAGHTHLYTFESINYFCKKYKLKKLSQWHFGTDSMDLKRSLLIELDKNKSSDFTIKTFQNKFMTNDLINQIQEIIDKNLCGSEVHMLVSK</sequence>
<protein>
    <submittedName>
        <fullName evidence="1">Uncharacterized protein</fullName>
    </submittedName>
</protein>
<comment type="caution">
    <text evidence="1">The sequence shown here is derived from an EMBL/GenBank/DDBJ whole genome shotgun (WGS) entry which is preliminary data.</text>
</comment>
<dbReference type="STRING" id="74545.EU96_1573"/>
<proteinExistence type="predicted"/>
<organism evidence="1 2">
    <name type="scientific">Prochlorococcus marinus str. MIT 9302</name>
    <dbReference type="NCBI Taxonomy" id="74545"/>
    <lineage>
        <taxon>Bacteria</taxon>
        <taxon>Bacillati</taxon>
        <taxon>Cyanobacteriota</taxon>
        <taxon>Cyanophyceae</taxon>
        <taxon>Synechococcales</taxon>
        <taxon>Prochlorococcaceae</taxon>
        <taxon>Prochlorococcus</taxon>
    </lineage>
</organism>
<dbReference type="eggNOG" id="COG2227">
    <property type="taxonomic scope" value="Bacteria"/>
</dbReference>